<protein>
    <submittedName>
        <fullName evidence="1">Uncharacterized protein</fullName>
    </submittedName>
</protein>
<sequence length="65" mass="7437">MMQQIPNNPMQMIQQFNQFKNSFTGDPKQAVMNLLQSGQMNQQQLDQLQAMAKQFQSLMGGMGQK</sequence>
<organism evidence="1">
    <name type="scientific">Myoviridae sp. ct0wg9</name>
    <dbReference type="NCBI Taxonomy" id="2826600"/>
    <lineage>
        <taxon>Viruses</taxon>
        <taxon>Duplodnaviria</taxon>
        <taxon>Heunggongvirae</taxon>
        <taxon>Uroviricota</taxon>
        <taxon>Caudoviricetes</taxon>
    </lineage>
</organism>
<reference evidence="1" key="1">
    <citation type="journal article" date="2021" name="Proc. Natl. Acad. Sci. U.S.A.">
        <title>A Catalog of Tens of Thousands of Viruses from Human Metagenomes Reveals Hidden Associations with Chronic Diseases.</title>
        <authorList>
            <person name="Tisza M.J."/>
            <person name="Buck C.B."/>
        </authorList>
    </citation>
    <scope>NUCLEOTIDE SEQUENCE</scope>
    <source>
        <strain evidence="1">Ct0wg9</strain>
    </source>
</reference>
<accession>A0A8S5NGN7</accession>
<evidence type="ECO:0000313" key="1">
    <source>
        <dbReference type="EMBL" id="DAD93482.1"/>
    </source>
</evidence>
<dbReference type="EMBL" id="BK015160">
    <property type="protein sequence ID" value="DAD93482.1"/>
    <property type="molecule type" value="Genomic_DNA"/>
</dbReference>
<proteinExistence type="predicted"/>
<name>A0A8S5NGN7_9CAUD</name>